<dbReference type="EMBL" id="LSSM01005378">
    <property type="protein sequence ID" value="OMJ12816.1"/>
    <property type="molecule type" value="Genomic_DNA"/>
</dbReference>
<evidence type="ECO:0000313" key="1">
    <source>
        <dbReference type="EMBL" id="OMJ12816.1"/>
    </source>
</evidence>
<comment type="caution">
    <text evidence="1">The sequence shown here is derived from an EMBL/GenBank/DDBJ whole genome shotgun (WGS) entry which is preliminary data.</text>
</comment>
<sequence length="137" mass="15617">MEVWKPHFKNLAEDHSGNSKSSEKWESVIDNDVDIFPECDEGISWDEILTAVKSIPNNKAPGIDGIPNEVYKIISDEKIPESKFSKFLFRILEIMWENGEIPKTMETSIVVPIPKKSDLKDTNNYRGISLIPTLIKI</sequence>
<dbReference type="AlphaFoldDB" id="A0A1R1XDZ1"/>
<feature type="non-terminal residue" evidence="1">
    <location>
        <position position="137"/>
    </location>
</feature>
<evidence type="ECO:0000313" key="2">
    <source>
        <dbReference type="Proteomes" id="UP000187429"/>
    </source>
</evidence>
<dbReference type="OrthoDB" id="2260598at2759"/>
<proteinExistence type="predicted"/>
<dbReference type="Proteomes" id="UP000187429">
    <property type="component" value="Unassembled WGS sequence"/>
</dbReference>
<keyword evidence="2" id="KW-1185">Reference proteome</keyword>
<gene>
    <name evidence="1" type="ORF">AYI69_g9253</name>
</gene>
<organism evidence="1 2">
    <name type="scientific">Smittium culicis</name>
    <dbReference type="NCBI Taxonomy" id="133412"/>
    <lineage>
        <taxon>Eukaryota</taxon>
        <taxon>Fungi</taxon>
        <taxon>Fungi incertae sedis</taxon>
        <taxon>Zoopagomycota</taxon>
        <taxon>Kickxellomycotina</taxon>
        <taxon>Harpellomycetes</taxon>
        <taxon>Harpellales</taxon>
        <taxon>Legeriomycetaceae</taxon>
        <taxon>Smittium</taxon>
    </lineage>
</organism>
<reference evidence="2" key="1">
    <citation type="submission" date="2017-01" db="EMBL/GenBank/DDBJ databases">
        <authorList>
            <person name="Wang Y."/>
            <person name="White M."/>
            <person name="Kvist S."/>
            <person name="Moncalvo J.-M."/>
        </authorList>
    </citation>
    <scope>NUCLEOTIDE SEQUENCE [LARGE SCALE GENOMIC DNA]</scope>
    <source>
        <strain evidence="2">ID-206-W2</strain>
    </source>
</reference>
<dbReference type="PANTHER" id="PTHR19446">
    <property type="entry name" value="REVERSE TRANSCRIPTASES"/>
    <property type="match status" value="1"/>
</dbReference>
<accession>A0A1R1XDZ1</accession>
<protein>
    <submittedName>
        <fullName evidence="1">Transposon TX1 uncharacterized</fullName>
    </submittedName>
</protein>
<name>A0A1R1XDZ1_9FUNG</name>